<evidence type="ECO:0000313" key="4">
    <source>
        <dbReference type="Proteomes" id="UP000806285"/>
    </source>
</evidence>
<comment type="caution">
    <text evidence="3">The sequence shown here is derived from an EMBL/GenBank/DDBJ whole genome shotgun (WGS) entry which is preliminary data.</text>
</comment>
<gene>
    <name evidence="3" type="ORF">IM787_14385</name>
</gene>
<feature type="signal peptide" evidence="1">
    <location>
        <begin position="1"/>
        <end position="34"/>
    </location>
</feature>
<dbReference type="PROSITE" id="PS51257">
    <property type="entry name" value="PROKAR_LIPOPROTEIN"/>
    <property type="match status" value="1"/>
</dbReference>
<feature type="domain" description="DUF4399" evidence="2">
    <location>
        <begin position="195"/>
        <end position="260"/>
    </location>
</feature>
<dbReference type="EMBL" id="JADDIV010000004">
    <property type="protein sequence ID" value="MBE7368745.1"/>
    <property type="molecule type" value="Genomic_DNA"/>
</dbReference>
<dbReference type="Pfam" id="PF14347">
    <property type="entry name" value="DUF4399"/>
    <property type="match status" value="2"/>
</dbReference>
<reference evidence="3 4" key="1">
    <citation type="submission" date="2020-10" db="EMBL/GenBank/DDBJ databases">
        <title>Ramlibacter sp. HM2 16S ribosomal RNA gene Genome sequencing and assembly.</title>
        <authorList>
            <person name="Kang M."/>
        </authorList>
    </citation>
    <scope>NUCLEOTIDE SEQUENCE [LARGE SCALE GENOMIC DNA]</scope>
    <source>
        <strain evidence="3 4">HM2</strain>
    </source>
</reference>
<dbReference type="InterPro" id="IPR025512">
    <property type="entry name" value="DUF4399"/>
</dbReference>
<dbReference type="Proteomes" id="UP000806285">
    <property type="component" value="Unassembled WGS sequence"/>
</dbReference>
<protein>
    <submittedName>
        <fullName evidence="3">DUF4399 domain-containing protein</fullName>
    </submittedName>
</protein>
<name>A0ABR9S5F9_9BURK</name>
<keyword evidence="1" id="KW-0732">Signal</keyword>
<evidence type="ECO:0000256" key="1">
    <source>
        <dbReference type="SAM" id="SignalP"/>
    </source>
</evidence>
<proteinExistence type="predicted"/>
<feature type="chain" id="PRO_5045047277" evidence="1">
    <location>
        <begin position="35"/>
        <end position="299"/>
    </location>
</feature>
<feature type="domain" description="DUF4399" evidence="2">
    <location>
        <begin position="73"/>
        <end position="160"/>
    </location>
</feature>
<organism evidence="3 4">
    <name type="scientific">Ramlibacter pallidus</name>
    <dbReference type="NCBI Taxonomy" id="2780087"/>
    <lineage>
        <taxon>Bacteria</taxon>
        <taxon>Pseudomonadati</taxon>
        <taxon>Pseudomonadota</taxon>
        <taxon>Betaproteobacteria</taxon>
        <taxon>Burkholderiales</taxon>
        <taxon>Comamonadaceae</taxon>
        <taxon>Ramlibacter</taxon>
    </lineage>
</organism>
<sequence length="299" mass="31830">MVPQRKVKIVNFLPAALAFLACAVLLAGAPAARAAAPEILTHPWVVPPPNRQPEAYFTNAKDGDVRESPFVLRFGLAMRGLVPAGKTAGRAGHHHLLVNQGLPLDFKKPLPFTEQYIHFGKGQMEHVVDLPPGTYTFNLLLADQGHIPYFVYGKPIRVTIAKRRMPAPGENVAGAPRVEILQPAPGETLRGPLRVQFHASGFQIAHPDAQVAGTGRFRLTVTPTGKPAEVLDFRGGQTEVWLNPPRGEYQLKLDLVGNDGAGAVLATTAPQRLLVDAAAPLQAGATAPSTAPAAGRPAP</sequence>
<accession>A0ABR9S5F9</accession>
<keyword evidence="4" id="KW-1185">Reference proteome</keyword>
<evidence type="ECO:0000259" key="2">
    <source>
        <dbReference type="Pfam" id="PF14347"/>
    </source>
</evidence>
<evidence type="ECO:0000313" key="3">
    <source>
        <dbReference type="EMBL" id="MBE7368745.1"/>
    </source>
</evidence>